<evidence type="ECO:0000313" key="1">
    <source>
        <dbReference type="EMBL" id="KXZ52865.1"/>
    </source>
</evidence>
<dbReference type="Gene3D" id="1.25.40.20">
    <property type="entry name" value="Ankyrin repeat-containing domain"/>
    <property type="match status" value="1"/>
</dbReference>
<gene>
    <name evidence="1" type="ORF">GPECTOR_8g247</name>
</gene>
<name>A0A150GSN6_GONPE</name>
<keyword evidence="2" id="KW-1185">Reference proteome</keyword>
<dbReference type="SUPFAM" id="SSF48403">
    <property type="entry name" value="Ankyrin repeat"/>
    <property type="match status" value="1"/>
</dbReference>
<sequence>MAASQATPAEDADTTPRCASRVFAQLPPELTELIVSRLDPNQVACCVRPLNRAAAAQFAAPCHTTIRLSRPVPPHAFSAHWLTPGAVHDLSLRRRNELLSFTAYTGVLENLQVAVRAVGWEPSYEAFDVHDAVCYLASKRSHEWLSARGCPVDPTNISYMDVLSAAASGGHAHVCDWLCAHAPGWAPGDLEVAARAAACSGHLTLADSLLQRAGGSGAGGGPSEESQFRMVASVALGCDLASLRDRIDAGGWGQLESDPDGCRKHLLAAASSSPTPDWGAKVEWLEAQGCPRSVDAAEAAVGHTEEEYDTVARLTWLRDRGYPIDGAAVEAASYTGNVAAVKFLLAELPYVDPLRVACPAAWFGHLEVLQALRGAGLQVPGRSAALCAADGGHLHVLMWLMEDLGEEAVPLDEELFDRAAGSGSVELMAWLRQRGFPWGVAALPQAAGSGCETAVAWLLEQGCPMEVRMMEEGWGLVQRGTIGARGRAFVA</sequence>
<dbReference type="PANTHER" id="PTHR12393:SF6">
    <property type="entry name" value="SPHINGOMYELIN PHOSPHODIESTERASE 2"/>
    <property type="match status" value="1"/>
</dbReference>
<dbReference type="GO" id="GO:0046513">
    <property type="term" value="P:ceramide biosynthetic process"/>
    <property type="evidence" value="ECO:0007669"/>
    <property type="project" value="TreeGrafter"/>
</dbReference>
<proteinExistence type="predicted"/>
<dbReference type="AlphaFoldDB" id="A0A150GSN6"/>
<evidence type="ECO:0000313" key="2">
    <source>
        <dbReference type="Proteomes" id="UP000075714"/>
    </source>
</evidence>
<dbReference type="GO" id="GO:0016020">
    <property type="term" value="C:membrane"/>
    <property type="evidence" value="ECO:0007669"/>
    <property type="project" value="TreeGrafter"/>
</dbReference>
<dbReference type="OrthoDB" id="88801at2759"/>
<organism evidence="1 2">
    <name type="scientific">Gonium pectorale</name>
    <name type="common">Green alga</name>
    <dbReference type="NCBI Taxonomy" id="33097"/>
    <lineage>
        <taxon>Eukaryota</taxon>
        <taxon>Viridiplantae</taxon>
        <taxon>Chlorophyta</taxon>
        <taxon>core chlorophytes</taxon>
        <taxon>Chlorophyceae</taxon>
        <taxon>CS clade</taxon>
        <taxon>Chlamydomonadales</taxon>
        <taxon>Volvocaceae</taxon>
        <taxon>Gonium</taxon>
    </lineage>
</organism>
<comment type="caution">
    <text evidence="1">The sequence shown here is derived from an EMBL/GenBank/DDBJ whole genome shotgun (WGS) entry which is preliminary data.</text>
</comment>
<dbReference type="PANTHER" id="PTHR12393">
    <property type="entry name" value="SPHINGOMYELIN PHOSPHODIESTERASE RELATED"/>
    <property type="match status" value="1"/>
</dbReference>
<protein>
    <submittedName>
        <fullName evidence="1">Uncharacterized protein</fullName>
    </submittedName>
</protein>
<dbReference type="Proteomes" id="UP000075714">
    <property type="component" value="Unassembled WGS sequence"/>
</dbReference>
<dbReference type="GO" id="GO:0071944">
    <property type="term" value="C:cell periphery"/>
    <property type="evidence" value="ECO:0007669"/>
    <property type="project" value="TreeGrafter"/>
</dbReference>
<reference evidence="2" key="1">
    <citation type="journal article" date="2016" name="Nat. Commun.">
        <title>The Gonium pectorale genome demonstrates co-option of cell cycle regulation during the evolution of multicellularity.</title>
        <authorList>
            <person name="Hanschen E.R."/>
            <person name="Marriage T.N."/>
            <person name="Ferris P.J."/>
            <person name="Hamaji T."/>
            <person name="Toyoda A."/>
            <person name="Fujiyama A."/>
            <person name="Neme R."/>
            <person name="Noguchi H."/>
            <person name="Minakuchi Y."/>
            <person name="Suzuki M."/>
            <person name="Kawai-Toyooka H."/>
            <person name="Smith D.R."/>
            <person name="Sparks H."/>
            <person name="Anderson J."/>
            <person name="Bakaric R."/>
            <person name="Luria V."/>
            <person name="Karger A."/>
            <person name="Kirschner M.W."/>
            <person name="Durand P.M."/>
            <person name="Michod R.E."/>
            <person name="Nozaki H."/>
            <person name="Olson B.J."/>
        </authorList>
    </citation>
    <scope>NUCLEOTIDE SEQUENCE [LARGE SCALE GENOMIC DNA]</scope>
    <source>
        <strain evidence="2">NIES-2863</strain>
    </source>
</reference>
<dbReference type="GO" id="GO:0030149">
    <property type="term" value="P:sphingolipid catabolic process"/>
    <property type="evidence" value="ECO:0007669"/>
    <property type="project" value="TreeGrafter"/>
</dbReference>
<dbReference type="EMBL" id="LSYV01000009">
    <property type="protein sequence ID" value="KXZ52865.1"/>
    <property type="molecule type" value="Genomic_DNA"/>
</dbReference>
<dbReference type="InterPro" id="IPR036770">
    <property type="entry name" value="Ankyrin_rpt-contain_sf"/>
</dbReference>
<accession>A0A150GSN6</accession>
<dbReference type="GO" id="GO:0005783">
    <property type="term" value="C:endoplasmic reticulum"/>
    <property type="evidence" value="ECO:0007669"/>
    <property type="project" value="TreeGrafter"/>
</dbReference>
<dbReference type="GO" id="GO:0004620">
    <property type="term" value="F:phospholipase activity"/>
    <property type="evidence" value="ECO:0007669"/>
    <property type="project" value="TreeGrafter"/>
</dbReference>